<feature type="domain" description="DAGKc" evidence="1">
    <location>
        <begin position="112"/>
        <end position="269"/>
    </location>
</feature>
<dbReference type="EMBL" id="JAUEDM010000004">
    <property type="protein sequence ID" value="KAK3319339.1"/>
    <property type="molecule type" value="Genomic_DNA"/>
</dbReference>
<evidence type="ECO:0000313" key="3">
    <source>
        <dbReference type="Proteomes" id="UP001283341"/>
    </source>
</evidence>
<proteinExistence type="predicted"/>
<dbReference type="InterPro" id="IPR050187">
    <property type="entry name" value="Lipid_Phosphate_FormReg"/>
</dbReference>
<dbReference type="InterPro" id="IPR017438">
    <property type="entry name" value="ATP-NAD_kinase_N"/>
</dbReference>
<dbReference type="Proteomes" id="UP001283341">
    <property type="component" value="Unassembled WGS sequence"/>
</dbReference>
<reference evidence="2" key="2">
    <citation type="submission" date="2023-06" db="EMBL/GenBank/DDBJ databases">
        <authorList>
            <consortium name="Lawrence Berkeley National Laboratory"/>
            <person name="Haridas S."/>
            <person name="Hensen N."/>
            <person name="Bonometti L."/>
            <person name="Westerberg I."/>
            <person name="Brannstrom I.O."/>
            <person name="Guillou S."/>
            <person name="Cros-Aarteil S."/>
            <person name="Calhoun S."/>
            <person name="Kuo A."/>
            <person name="Mondo S."/>
            <person name="Pangilinan J."/>
            <person name="Riley R."/>
            <person name="Labutti K."/>
            <person name="Andreopoulos B."/>
            <person name="Lipzen A."/>
            <person name="Chen C."/>
            <person name="Yanf M."/>
            <person name="Daum C."/>
            <person name="Ng V."/>
            <person name="Clum A."/>
            <person name="Steindorff A."/>
            <person name="Ohm R."/>
            <person name="Martin F."/>
            <person name="Silar P."/>
            <person name="Natvig D."/>
            <person name="Lalanne C."/>
            <person name="Gautier V."/>
            <person name="Ament-Velasquez S.L."/>
            <person name="Kruys A."/>
            <person name="Hutchinson M.I."/>
            <person name="Powell A.J."/>
            <person name="Barry K."/>
            <person name="Miller A.N."/>
            <person name="Grigoriev I.V."/>
            <person name="Debuchy R."/>
            <person name="Gladieux P."/>
            <person name="Thoren M.H."/>
            <person name="Johannesson H."/>
        </authorList>
    </citation>
    <scope>NUCLEOTIDE SEQUENCE</scope>
    <source>
        <strain evidence="2">CBS 118394</strain>
    </source>
</reference>
<dbReference type="AlphaFoldDB" id="A0AAE0M649"/>
<dbReference type="SUPFAM" id="SSF111331">
    <property type="entry name" value="NAD kinase/diacylglycerol kinase-like"/>
    <property type="match status" value="1"/>
</dbReference>
<dbReference type="GO" id="GO:0001727">
    <property type="term" value="F:lipid kinase activity"/>
    <property type="evidence" value="ECO:0007669"/>
    <property type="project" value="TreeGrafter"/>
</dbReference>
<dbReference type="PANTHER" id="PTHR12358">
    <property type="entry name" value="SPHINGOSINE KINASE"/>
    <property type="match status" value="1"/>
</dbReference>
<reference evidence="2" key="1">
    <citation type="journal article" date="2023" name="Mol. Phylogenet. Evol.">
        <title>Genome-scale phylogeny and comparative genomics of the fungal order Sordariales.</title>
        <authorList>
            <person name="Hensen N."/>
            <person name="Bonometti L."/>
            <person name="Westerberg I."/>
            <person name="Brannstrom I.O."/>
            <person name="Guillou S."/>
            <person name="Cros-Aarteil S."/>
            <person name="Calhoun S."/>
            <person name="Haridas S."/>
            <person name="Kuo A."/>
            <person name="Mondo S."/>
            <person name="Pangilinan J."/>
            <person name="Riley R."/>
            <person name="LaButti K."/>
            <person name="Andreopoulos B."/>
            <person name="Lipzen A."/>
            <person name="Chen C."/>
            <person name="Yan M."/>
            <person name="Daum C."/>
            <person name="Ng V."/>
            <person name="Clum A."/>
            <person name="Steindorff A."/>
            <person name="Ohm R.A."/>
            <person name="Martin F."/>
            <person name="Silar P."/>
            <person name="Natvig D.O."/>
            <person name="Lalanne C."/>
            <person name="Gautier V."/>
            <person name="Ament-Velasquez S.L."/>
            <person name="Kruys A."/>
            <person name="Hutchinson M.I."/>
            <person name="Powell A.J."/>
            <person name="Barry K."/>
            <person name="Miller A.N."/>
            <person name="Grigoriev I.V."/>
            <person name="Debuchy R."/>
            <person name="Gladieux P."/>
            <person name="Hiltunen Thoren M."/>
            <person name="Johannesson H."/>
        </authorList>
    </citation>
    <scope>NUCLEOTIDE SEQUENCE</scope>
    <source>
        <strain evidence="2">CBS 118394</strain>
    </source>
</reference>
<accession>A0AAE0M649</accession>
<dbReference type="GO" id="GO:0005737">
    <property type="term" value="C:cytoplasm"/>
    <property type="evidence" value="ECO:0007669"/>
    <property type="project" value="TreeGrafter"/>
</dbReference>
<keyword evidence="2" id="KW-0808">Transferase</keyword>
<dbReference type="GO" id="GO:0046512">
    <property type="term" value="P:sphingosine biosynthetic process"/>
    <property type="evidence" value="ECO:0007669"/>
    <property type="project" value="TreeGrafter"/>
</dbReference>
<dbReference type="Gene3D" id="3.40.50.10330">
    <property type="entry name" value="Probable inorganic polyphosphate/atp-NAD kinase, domain 1"/>
    <property type="match status" value="1"/>
</dbReference>
<dbReference type="Pfam" id="PF00781">
    <property type="entry name" value="DAGK_cat"/>
    <property type="match status" value="1"/>
</dbReference>
<keyword evidence="2" id="KW-0418">Kinase</keyword>
<evidence type="ECO:0000259" key="1">
    <source>
        <dbReference type="PROSITE" id="PS50146"/>
    </source>
</evidence>
<comment type="caution">
    <text evidence="2">The sequence shown here is derived from an EMBL/GenBank/DDBJ whole genome shotgun (WGS) entry which is preliminary data.</text>
</comment>
<gene>
    <name evidence="2" type="ORF">B0H66DRAFT_267127</name>
</gene>
<dbReference type="PANTHER" id="PTHR12358:SF108">
    <property type="entry name" value="DAGKC DOMAIN-CONTAINING PROTEIN"/>
    <property type="match status" value="1"/>
</dbReference>
<name>A0AAE0M649_9PEZI</name>
<keyword evidence="3" id="KW-1185">Reference proteome</keyword>
<dbReference type="PROSITE" id="PS50146">
    <property type="entry name" value="DAGK"/>
    <property type="match status" value="1"/>
</dbReference>
<protein>
    <submittedName>
        <fullName evidence="2">ATP-NAD kinase-like domain-containing protein</fullName>
    </submittedName>
</protein>
<evidence type="ECO:0000313" key="2">
    <source>
        <dbReference type="EMBL" id="KAK3319339.1"/>
    </source>
</evidence>
<organism evidence="2 3">
    <name type="scientific">Apodospora peruviana</name>
    <dbReference type="NCBI Taxonomy" id="516989"/>
    <lineage>
        <taxon>Eukaryota</taxon>
        <taxon>Fungi</taxon>
        <taxon>Dikarya</taxon>
        <taxon>Ascomycota</taxon>
        <taxon>Pezizomycotina</taxon>
        <taxon>Sordariomycetes</taxon>
        <taxon>Sordariomycetidae</taxon>
        <taxon>Sordariales</taxon>
        <taxon>Lasiosphaeriaceae</taxon>
        <taxon>Apodospora</taxon>
    </lineage>
</organism>
<dbReference type="Gene3D" id="2.60.200.40">
    <property type="match status" value="1"/>
</dbReference>
<dbReference type="GO" id="GO:0016020">
    <property type="term" value="C:membrane"/>
    <property type="evidence" value="ECO:0007669"/>
    <property type="project" value="TreeGrafter"/>
</dbReference>
<dbReference type="InterPro" id="IPR016064">
    <property type="entry name" value="NAD/diacylglycerol_kinase_sf"/>
</dbReference>
<dbReference type="InterPro" id="IPR001206">
    <property type="entry name" value="Diacylglycerol_kinase_cat_dom"/>
</dbReference>
<sequence length="493" mass="53444">MVVQLPPPAGAPALEDAHLINYTDGELVWTTPTNENGSDPAFRLKSEEIVFILSDPEKNGGYIVYSLAEPSSEAAGGDESAPPFQLSALFAPQLPKEALDDFLLDGIPEYLSQIALQLIISTGSGTGRAKVFYDEVLRPLWGVLGFSSSSGSEHAADADAKTYQVTETKSSTTVRDFARRIGQGRTTIVLLSGDGGVVDLLNGLDDNDSRATTPTVAVLPLGTGNALFHSLHKPQYTRPHAPSNLVLGLRTLFKGMPAPLPTFRAEFSPKAKLVSGSPVVDGDHGGDEGEEVYVDHLVGAIVASYGFHAQLVWESDTPAYRVHGDKRFGMAAAELLKESHAYDATVDVRKDGDGFTKVKTHGAKFSYVLTTMVSNLEKTFTISPASKPLDGHLRLVHFGDVGGEKTMEIMMAAYREGEHVGMQWKKGEEEEEVGYEVVDEVRVTVLEEDARWRKVCIDGTIVEIEKGGSMSVRREAKGQERIQVLVDWDVLEG</sequence>